<organism evidence="3 4">
    <name type="scientific">Sporichthya brevicatena</name>
    <dbReference type="NCBI Taxonomy" id="171442"/>
    <lineage>
        <taxon>Bacteria</taxon>
        <taxon>Bacillati</taxon>
        <taxon>Actinomycetota</taxon>
        <taxon>Actinomycetes</taxon>
        <taxon>Sporichthyales</taxon>
        <taxon>Sporichthyaceae</taxon>
        <taxon>Sporichthya</taxon>
    </lineage>
</organism>
<gene>
    <name evidence="3" type="ORF">GCM10009547_19750</name>
</gene>
<proteinExistence type="inferred from homology"/>
<comment type="caution">
    <text evidence="3">The sequence shown here is derived from an EMBL/GenBank/DDBJ whole genome shotgun (WGS) entry which is preliminary data.</text>
</comment>
<dbReference type="InterPro" id="IPR001128">
    <property type="entry name" value="Cyt_P450"/>
</dbReference>
<keyword evidence="2" id="KW-0408">Iron</keyword>
<dbReference type="PRINTS" id="PR00385">
    <property type="entry name" value="P450"/>
</dbReference>
<keyword evidence="2" id="KW-0479">Metal-binding</keyword>
<dbReference type="InterPro" id="IPR002397">
    <property type="entry name" value="Cyt_P450_B"/>
</dbReference>
<accession>A0ABN1GS96</accession>
<dbReference type="InterPro" id="IPR017972">
    <property type="entry name" value="Cyt_P450_CS"/>
</dbReference>
<name>A0ABN1GS96_9ACTN</name>
<reference evidence="3 4" key="1">
    <citation type="journal article" date="2019" name="Int. J. Syst. Evol. Microbiol.">
        <title>The Global Catalogue of Microorganisms (GCM) 10K type strain sequencing project: providing services to taxonomists for standard genome sequencing and annotation.</title>
        <authorList>
            <consortium name="The Broad Institute Genomics Platform"/>
            <consortium name="The Broad Institute Genome Sequencing Center for Infectious Disease"/>
            <person name="Wu L."/>
            <person name="Ma J."/>
        </authorList>
    </citation>
    <scope>NUCLEOTIDE SEQUENCE [LARGE SCALE GENOMIC DNA]</scope>
    <source>
        <strain evidence="3 4">JCM 10671</strain>
    </source>
</reference>
<dbReference type="InterPro" id="IPR036396">
    <property type="entry name" value="Cyt_P450_sf"/>
</dbReference>
<sequence length="424" mass="47016">MTDTTTEAPTGCPAGAGARQPSMLEVLAGTWDTCALFGQLREAAPIMYVAEMDAWILTRYEDVAAVAKDSKRFGSMPADLVGEVPDEVKDQLPHGYAPWIPALVNTNPPEHTRIRRLANHPLTPKSVARREQAVRDAANALIDEFVADGRADLVEKFATPMPLHVIIKFLGLPDEDNQRFRDWTLGMTELFLPSITPERRLELARDQVKFSEYLNDAIAARRKEPGDDAISELVLAQEEGESSLTDLEILGIIGQFVIAGFETSAGGISFSLNMLAQHPEVLARLRDDLSLVPKAVEESLRRLTPARGIVRQVLEDVEFYGQKIPAGSNLFLLVQSANNDPAVFSNPEKFDIDRDPSEMRRSIHFGTGVHLCIGAPLARLDMKVALETAITRLPNLRLVPDQQIRVQPGMIFHRPVSLEFEWDV</sequence>
<dbReference type="PANTHER" id="PTHR46696:SF3">
    <property type="entry name" value="PULCHERRIMINIC ACID SYNTHASE"/>
    <property type="match status" value="1"/>
</dbReference>
<dbReference type="Gene3D" id="1.10.630.10">
    <property type="entry name" value="Cytochrome P450"/>
    <property type="match status" value="1"/>
</dbReference>
<keyword evidence="2" id="KW-0503">Monooxygenase</keyword>
<dbReference type="PROSITE" id="PS00086">
    <property type="entry name" value="CYTOCHROME_P450"/>
    <property type="match status" value="1"/>
</dbReference>
<dbReference type="Pfam" id="PF00067">
    <property type="entry name" value="p450"/>
    <property type="match status" value="1"/>
</dbReference>
<evidence type="ECO:0000313" key="3">
    <source>
        <dbReference type="EMBL" id="GAA0617542.1"/>
    </source>
</evidence>
<comment type="similarity">
    <text evidence="1 2">Belongs to the cytochrome P450 family.</text>
</comment>
<dbReference type="PANTHER" id="PTHR46696">
    <property type="entry name" value="P450, PUTATIVE (EUROFUNG)-RELATED"/>
    <property type="match status" value="1"/>
</dbReference>
<evidence type="ECO:0000256" key="2">
    <source>
        <dbReference type="RuleBase" id="RU000461"/>
    </source>
</evidence>
<keyword evidence="2" id="KW-0349">Heme</keyword>
<keyword evidence="4" id="KW-1185">Reference proteome</keyword>
<protein>
    <submittedName>
        <fullName evidence="3">Cytochrome P450</fullName>
    </submittedName>
</protein>
<dbReference type="Proteomes" id="UP001500957">
    <property type="component" value="Unassembled WGS sequence"/>
</dbReference>
<dbReference type="SUPFAM" id="SSF48264">
    <property type="entry name" value="Cytochrome P450"/>
    <property type="match status" value="1"/>
</dbReference>
<evidence type="ECO:0000313" key="4">
    <source>
        <dbReference type="Proteomes" id="UP001500957"/>
    </source>
</evidence>
<dbReference type="EMBL" id="BAAAHE010000014">
    <property type="protein sequence ID" value="GAA0617542.1"/>
    <property type="molecule type" value="Genomic_DNA"/>
</dbReference>
<dbReference type="RefSeq" id="WP_344604149.1">
    <property type="nucleotide sequence ID" value="NZ_BAAAHE010000014.1"/>
</dbReference>
<dbReference type="PRINTS" id="PR00359">
    <property type="entry name" value="BP450"/>
</dbReference>
<evidence type="ECO:0000256" key="1">
    <source>
        <dbReference type="ARBA" id="ARBA00010617"/>
    </source>
</evidence>
<keyword evidence="2" id="KW-0560">Oxidoreductase</keyword>